<keyword evidence="4" id="KW-0539">Nucleus</keyword>
<dbReference type="EMBL" id="LSMT01000006">
    <property type="protein sequence ID" value="PFX34169.1"/>
    <property type="molecule type" value="Genomic_DNA"/>
</dbReference>
<feature type="compositionally biased region" description="Basic and acidic residues" evidence="5">
    <location>
        <begin position="265"/>
        <end position="292"/>
    </location>
</feature>
<keyword evidence="7" id="KW-1185">Reference proteome</keyword>
<evidence type="ECO:0000256" key="5">
    <source>
        <dbReference type="SAM" id="MobiDB-lite"/>
    </source>
</evidence>
<feature type="region of interest" description="Disordered" evidence="5">
    <location>
        <begin position="33"/>
        <end position="71"/>
    </location>
</feature>
<accession>A0A2B4SYB6</accession>
<dbReference type="InterPro" id="IPR006709">
    <property type="entry name" value="SSU_processome_Utp14"/>
</dbReference>
<feature type="compositionally biased region" description="Basic and acidic residues" evidence="5">
    <location>
        <begin position="508"/>
        <end position="519"/>
    </location>
</feature>
<sequence>MDLEEAKERRHELQKLRALQSYYEAKCHRMKKIKSKKYHRVKRKAEKRAAEKKAEEDPQADNEKETVEKAEKLRAEERMSLKHRNTSKWAKHLITKAGKNVDAKKLLQEQLRISQNLTQKATGSESDEEKDTPVQGESLGDVEYECDSYSNLVTSEDNPWKLATNGAGLYSSKTSNNVENDSPTKLHRLQPIRTEEAHDEDEDDLEQLDVRGRENGEEFEIQPVSVNEKSTKDTKRQQFEEAKGRKKRKSKDTGDKVTVKKRKQSEKSKKKDPENTFNEEEKSLSKSKHEIKMLNVSENTNDNGTDSTGQRNSFRNGNRAKDKASAETEKSKSKDIRVDPTKIFRIEEHGNVGEDLESDSLRQKRINIQQAFANDDVVEEFIQEKKEIEEASKPKDVDLSLPGWGSWAGAGIKPSEKKKKFIKKADPAPPRKDKNLSHVILSEEKSKLFSRNQVSSVPHPYGNHVQFERSVRNPVGKHWNTGTIVNHLTKPRVSTLIGTIIEPMKATKEIKRSKPEDRKNKKLKGTSGIAIHR</sequence>
<dbReference type="OrthoDB" id="277439at2759"/>
<feature type="compositionally biased region" description="Polar residues" evidence="5">
    <location>
        <begin position="148"/>
        <end position="157"/>
    </location>
</feature>
<feature type="compositionally biased region" description="Basic and acidic residues" evidence="5">
    <location>
        <begin position="47"/>
        <end position="71"/>
    </location>
</feature>
<dbReference type="GO" id="GO:0032040">
    <property type="term" value="C:small-subunit processome"/>
    <property type="evidence" value="ECO:0007669"/>
    <property type="project" value="InterPro"/>
</dbReference>
<evidence type="ECO:0000256" key="3">
    <source>
        <dbReference type="ARBA" id="ARBA00022553"/>
    </source>
</evidence>
<comment type="subcellular location">
    <subcellularLocation>
        <location evidence="1">Nucleus</location>
        <location evidence="1">Nucleolus</location>
    </subcellularLocation>
</comment>
<keyword evidence="3" id="KW-0597">Phosphoprotein</keyword>
<protein>
    <submittedName>
        <fullName evidence="6">U3 small nucleolar RNA-associated protein 14-like A</fullName>
    </submittedName>
</protein>
<feature type="compositionally biased region" description="Basic and acidic residues" evidence="5">
    <location>
        <begin position="319"/>
        <end position="336"/>
    </location>
</feature>
<name>A0A2B4SYB6_STYPI</name>
<feature type="region of interest" description="Disordered" evidence="5">
    <location>
        <begin position="115"/>
        <end position="336"/>
    </location>
</feature>
<feature type="compositionally biased region" description="Polar residues" evidence="5">
    <location>
        <begin position="296"/>
        <end position="316"/>
    </location>
</feature>
<dbReference type="GO" id="GO:0006364">
    <property type="term" value="P:rRNA processing"/>
    <property type="evidence" value="ECO:0007669"/>
    <property type="project" value="InterPro"/>
</dbReference>
<feature type="compositionally biased region" description="Basic and acidic residues" evidence="5">
    <location>
        <begin position="229"/>
        <end position="243"/>
    </location>
</feature>
<feature type="compositionally biased region" description="Polar residues" evidence="5">
    <location>
        <begin position="171"/>
        <end position="183"/>
    </location>
</feature>
<reference evidence="7" key="1">
    <citation type="journal article" date="2017" name="bioRxiv">
        <title>Comparative analysis of the genomes of Stylophora pistillata and Acropora digitifera provides evidence for extensive differences between species of corals.</title>
        <authorList>
            <person name="Voolstra C.R."/>
            <person name="Li Y."/>
            <person name="Liew Y.J."/>
            <person name="Baumgarten S."/>
            <person name="Zoccola D."/>
            <person name="Flot J.-F."/>
            <person name="Tambutte S."/>
            <person name="Allemand D."/>
            <person name="Aranda M."/>
        </authorList>
    </citation>
    <scope>NUCLEOTIDE SEQUENCE [LARGE SCALE GENOMIC DNA]</scope>
</reference>
<evidence type="ECO:0000313" key="6">
    <source>
        <dbReference type="EMBL" id="PFX34169.1"/>
    </source>
</evidence>
<evidence type="ECO:0000256" key="4">
    <source>
        <dbReference type="ARBA" id="ARBA00023242"/>
    </source>
</evidence>
<feature type="compositionally biased region" description="Polar residues" evidence="5">
    <location>
        <begin position="115"/>
        <end position="124"/>
    </location>
</feature>
<comment type="similarity">
    <text evidence="2">Belongs to the UTP14 family.</text>
</comment>
<gene>
    <name evidence="6" type="primary">UTP14A</name>
    <name evidence="6" type="ORF">AWC38_SpisGene969</name>
</gene>
<comment type="caution">
    <text evidence="6">The sequence shown here is derived from an EMBL/GenBank/DDBJ whole genome shotgun (WGS) entry which is preliminary data.</text>
</comment>
<feature type="region of interest" description="Disordered" evidence="5">
    <location>
        <begin position="508"/>
        <end position="533"/>
    </location>
</feature>
<dbReference type="AlphaFoldDB" id="A0A2B4SYB6"/>
<feature type="compositionally biased region" description="Acidic residues" evidence="5">
    <location>
        <begin position="197"/>
        <end position="207"/>
    </location>
</feature>
<feature type="compositionally biased region" description="Basic residues" evidence="5">
    <location>
        <begin position="33"/>
        <end position="46"/>
    </location>
</feature>
<dbReference type="PANTHER" id="PTHR14150:SF12">
    <property type="entry name" value="U3 SMALL NUCLEOLAR RNA-ASSOCIATED PROTEIN 14 HOMOLOG A"/>
    <property type="match status" value="1"/>
</dbReference>
<evidence type="ECO:0000256" key="2">
    <source>
        <dbReference type="ARBA" id="ARBA00007774"/>
    </source>
</evidence>
<dbReference type="STRING" id="50429.A0A2B4SYB6"/>
<organism evidence="6 7">
    <name type="scientific">Stylophora pistillata</name>
    <name type="common">Smooth cauliflower coral</name>
    <dbReference type="NCBI Taxonomy" id="50429"/>
    <lineage>
        <taxon>Eukaryota</taxon>
        <taxon>Metazoa</taxon>
        <taxon>Cnidaria</taxon>
        <taxon>Anthozoa</taxon>
        <taxon>Hexacorallia</taxon>
        <taxon>Scleractinia</taxon>
        <taxon>Astrocoeniina</taxon>
        <taxon>Pocilloporidae</taxon>
        <taxon>Stylophora</taxon>
    </lineage>
</organism>
<evidence type="ECO:0000313" key="7">
    <source>
        <dbReference type="Proteomes" id="UP000225706"/>
    </source>
</evidence>
<proteinExistence type="inferred from homology"/>
<evidence type="ECO:0000256" key="1">
    <source>
        <dbReference type="ARBA" id="ARBA00004604"/>
    </source>
</evidence>
<dbReference type="Pfam" id="PF04615">
    <property type="entry name" value="Utp14"/>
    <property type="match status" value="1"/>
</dbReference>
<dbReference type="Proteomes" id="UP000225706">
    <property type="component" value="Unassembled WGS sequence"/>
</dbReference>
<dbReference type="PANTHER" id="PTHR14150">
    <property type="entry name" value="U3 SMALL NUCLEOLAR RNA-ASSOCIATED PROTEIN 14"/>
    <property type="match status" value="1"/>
</dbReference>